<evidence type="ECO:0000313" key="7">
    <source>
        <dbReference type="EMBL" id="KRK95010.1"/>
    </source>
</evidence>
<keyword evidence="3" id="KW-0233">DNA recombination</keyword>
<reference evidence="7 8" key="1">
    <citation type="journal article" date="2015" name="Genome Announc.">
        <title>Expanding the biotechnology potential of lactobacilli through comparative genomics of 213 strains and associated genera.</title>
        <authorList>
            <person name="Sun Z."/>
            <person name="Harris H.M."/>
            <person name="McCann A."/>
            <person name="Guo C."/>
            <person name="Argimon S."/>
            <person name="Zhang W."/>
            <person name="Yang X."/>
            <person name="Jeffery I.B."/>
            <person name="Cooney J.C."/>
            <person name="Kagawa T.F."/>
            <person name="Liu W."/>
            <person name="Song Y."/>
            <person name="Salvetti E."/>
            <person name="Wrobel A."/>
            <person name="Rasinkangas P."/>
            <person name="Parkhill J."/>
            <person name="Rea M.C."/>
            <person name="O'Sullivan O."/>
            <person name="Ritari J."/>
            <person name="Douillard F.P."/>
            <person name="Paul Ross R."/>
            <person name="Yang R."/>
            <person name="Briner A.E."/>
            <person name="Felis G.E."/>
            <person name="de Vos W.M."/>
            <person name="Barrangou R."/>
            <person name="Klaenhammer T.R."/>
            <person name="Caufield P.W."/>
            <person name="Cui Y."/>
            <person name="Zhang H."/>
            <person name="O'Toole P.W."/>
        </authorList>
    </citation>
    <scope>NUCLEOTIDE SEQUENCE [LARGE SCALE GENOMIC DNA]</scope>
    <source>
        <strain evidence="7 8">DSM 19394</strain>
    </source>
</reference>
<protein>
    <submittedName>
        <fullName evidence="7">Prophage Lp2 protein 2, integrase</fullName>
    </submittedName>
</protein>
<comment type="similarity">
    <text evidence="1">Belongs to the 'phage' integrase family.</text>
</comment>
<evidence type="ECO:0000256" key="2">
    <source>
        <dbReference type="ARBA" id="ARBA00023125"/>
    </source>
</evidence>
<dbReference type="InterPro" id="IPR050090">
    <property type="entry name" value="Tyrosine_recombinase_XerCD"/>
</dbReference>
<dbReference type="AlphaFoldDB" id="A0A0R1LS99"/>
<keyword evidence="8" id="KW-1185">Reference proteome</keyword>
<dbReference type="SUPFAM" id="SSF56349">
    <property type="entry name" value="DNA breaking-rejoining enzymes"/>
    <property type="match status" value="1"/>
</dbReference>
<dbReference type="Gene3D" id="1.10.443.10">
    <property type="entry name" value="Intergrase catalytic core"/>
    <property type="match status" value="1"/>
</dbReference>
<dbReference type="InterPro" id="IPR010998">
    <property type="entry name" value="Integrase_recombinase_N"/>
</dbReference>
<dbReference type="InterPro" id="IPR025269">
    <property type="entry name" value="SAM-like_dom"/>
</dbReference>
<dbReference type="PROSITE" id="PS51898">
    <property type="entry name" value="TYR_RECOMBINASE"/>
    <property type="match status" value="1"/>
</dbReference>
<dbReference type="GO" id="GO:0003677">
    <property type="term" value="F:DNA binding"/>
    <property type="evidence" value="ECO:0007669"/>
    <property type="project" value="UniProtKB-UniRule"/>
</dbReference>
<evidence type="ECO:0000256" key="1">
    <source>
        <dbReference type="ARBA" id="ARBA00008857"/>
    </source>
</evidence>
<evidence type="ECO:0000256" key="3">
    <source>
        <dbReference type="ARBA" id="ARBA00023172"/>
    </source>
</evidence>
<accession>A0A0R1LS99</accession>
<evidence type="ECO:0000259" key="5">
    <source>
        <dbReference type="PROSITE" id="PS51898"/>
    </source>
</evidence>
<dbReference type="CDD" id="cd01189">
    <property type="entry name" value="INT_ICEBs1_C_like"/>
    <property type="match status" value="1"/>
</dbReference>
<keyword evidence="2 4" id="KW-0238">DNA-binding</keyword>
<organism evidence="7 8">
    <name type="scientific">Levilactobacillus acidifarinae DSM 19394 = JCM 15949</name>
    <dbReference type="NCBI Taxonomy" id="1423715"/>
    <lineage>
        <taxon>Bacteria</taxon>
        <taxon>Bacillati</taxon>
        <taxon>Bacillota</taxon>
        <taxon>Bacilli</taxon>
        <taxon>Lactobacillales</taxon>
        <taxon>Lactobacillaceae</taxon>
        <taxon>Levilactobacillus</taxon>
    </lineage>
</organism>
<dbReference type="Proteomes" id="UP000051955">
    <property type="component" value="Unassembled WGS sequence"/>
</dbReference>
<evidence type="ECO:0000256" key="4">
    <source>
        <dbReference type="PROSITE-ProRule" id="PRU01248"/>
    </source>
</evidence>
<dbReference type="GO" id="GO:0015074">
    <property type="term" value="P:DNA integration"/>
    <property type="evidence" value="ECO:0007669"/>
    <property type="project" value="InterPro"/>
</dbReference>
<feature type="domain" description="Tyr recombinase" evidence="5">
    <location>
        <begin position="167"/>
        <end position="368"/>
    </location>
</feature>
<sequence length="377" mass="43750">MSEIVTNRLKSGKSYKAIFTMGSGKDRLRKSKTFSELRSAKTWLHELELASDRGTTFDMARWTFLDYYKHWVEIYKKPFVTPNTLYTYTISYQHFQEFFAGVRLEDLTRNLIQKYFNQLDMSHETSRKDLIHIRSCLRDAVSDGVLMRNAATGSIRIIADPAKTKSDDKKFMAIADYRKVRDFLLDYNYDMNDVNRLALMIISQTALRVGECLALKYDDVDFLHGTVRVDESWDSKHQYLKEPKTEHAKRTLPLSAKALAILRQWIGYHRATLFKLGIANPQHFLLLNRRGRLPVAGNVNTSYHQLQIRLGITPKYSTHTLRHTLASMMITEKDISISYISRYLGHASTMITEKYYIGLLPEQETVGRQQVLAVINQ</sequence>
<dbReference type="PATRIC" id="fig|1423715.3.peg.2269"/>
<dbReference type="PANTHER" id="PTHR30349">
    <property type="entry name" value="PHAGE INTEGRASE-RELATED"/>
    <property type="match status" value="1"/>
</dbReference>
<name>A0A0R1LS99_9LACO</name>
<dbReference type="PANTHER" id="PTHR30349:SF64">
    <property type="entry name" value="PROPHAGE INTEGRASE INTD-RELATED"/>
    <property type="match status" value="1"/>
</dbReference>
<dbReference type="PROSITE" id="PS51900">
    <property type="entry name" value="CB"/>
    <property type="match status" value="1"/>
</dbReference>
<dbReference type="GO" id="GO:0006310">
    <property type="term" value="P:DNA recombination"/>
    <property type="evidence" value="ECO:0007669"/>
    <property type="project" value="UniProtKB-KW"/>
</dbReference>
<dbReference type="InterPro" id="IPR044068">
    <property type="entry name" value="CB"/>
</dbReference>
<gene>
    <name evidence="7" type="ORF">FD25_GL002195</name>
</gene>
<dbReference type="InterPro" id="IPR013762">
    <property type="entry name" value="Integrase-like_cat_sf"/>
</dbReference>
<comment type="caution">
    <text evidence="7">The sequence shown here is derived from an EMBL/GenBank/DDBJ whole genome shotgun (WGS) entry which is preliminary data.</text>
</comment>
<dbReference type="InterPro" id="IPR011010">
    <property type="entry name" value="DNA_brk_join_enz"/>
</dbReference>
<dbReference type="Pfam" id="PF00589">
    <property type="entry name" value="Phage_integrase"/>
    <property type="match status" value="1"/>
</dbReference>
<dbReference type="RefSeq" id="WP_057802983.1">
    <property type="nucleotide sequence ID" value="NZ_AZDV01000023.1"/>
</dbReference>
<dbReference type="OrthoDB" id="9803188at2"/>
<dbReference type="Gene3D" id="1.10.150.130">
    <property type="match status" value="1"/>
</dbReference>
<dbReference type="Pfam" id="PF13102">
    <property type="entry name" value="Phage_int_SAM_5"/>
    <property type="match status" value="1"/>
</dbReference>
<dbReference type="STRING" id="1423715.FD25_GL002195"/>
<dbReference type="InterPro" id="IPR002104">
    <property type="entry name" value="Integrase_catalytic"/>
</dbReference>
<evidence type="ECO:0000313" key="8">
    <source>
        <dbReference type="Proteomes" id="UP000051955"/>
    </source>
</evidence>
<proteinExistence type="inferred from homology"/>
<dbReference type="EMBL" id="AZDV01000023">
    <property type="protein sequence ID" value="KRK95010.1"/>
    <property type="molecule type" value="Genomic_DNA"/>
</dbReference>
<evidence type="ECO:0000259" key="6">
    <source>
        <dbReference type="PROSITE" id="PS51900"/>
    </source>
</evidence>
<feature type="domain" description="Core-binding (CB)" evidence="6">
    <location>
        <begin position="62"/>
        <end position="141"/>
    </location>
</feature>